<keyword evidence="2" id="KW-1185">Reference proteome</keyword>
<evidence type="ECO:0000313" key="2">
    <source>
        <dbReference type="Proteomes" id="UP001497700"/>
    </source>
</evidence>
<accession>A0ACB9YI82</accession>
<name>A0ACB9YI82_9PEZI</name>
<protein>
    <submittedName>
        <fullName evidence="1">Uncharacterized protein</fullName>
    </submittedName>
</protein>
<dbReference type="Proteomes" id="UP001497700">
    <property type="component" value="Unassembled WGS sequence"/>
</dbReference>
<organism evidence="1 2">
    <name type="scientific">Hypoxylon rubiginosum</name>
    <dbReference type="NCBI Taxonomy" id="110542"/>
    <lineage>
        <taxon>Eukaryota</taxon>
        <taxon>Fungi</taxon>
        <taxon>Dikarya</taxon>
        <taxon>Ascomycota</taxon>
        <taxon>Pezizomycotina</taxon>
        <taxon>Sordariomycetes</taxon>
        <taxon>Xylariomycetidae</taxon>
        <taxon>Xylariales</taxon>
        <taxon>Hypoxylaceae</taxon>
        <taxon>Hypoxylon</taxon>
    </lineage>
</organism>
<gene>
    <name evidence="1" type="ORF">F4820DRAFT_441376</name>
</gene>
<proteinExistence type="predicted"/>
<sequence length="230" mass="25691">MAEPAPAPTDPQPPNTISLRAPSKYLADPSKPAPTTLDDEPFVAPPLAWLRRTWAVTHSTLRMWRSARNVRITYRPYDKPGSSSDPATNDNLVEYEHRGGGKDDKVKRVEGVEKPDPKIPSAWTWRGKGLLAIASSHWEVLGWGERPLLAVGDMGDGVERWAVTWFAPTVFTQEGVDIYSDRREGLSKETVDGIIKALKELRDAPKLVELVEKSMQEVEISLPWKKGKES</sequence>
<reference evidence="1 2" key="1">
    <citation type="journal article" date="2022" name="New Phytol.">
        <title>Ecological generalism drives hyperdiversity of secondary metabolite gene clusters in xylarialean endophytes.</title>
        <authorList>
            <person name="Franco M.E.E."/>
            <person name="Wisecaver J.H."/>
            <person name="Arnold A.E."/>
            <person name="Ju Y.M."/>
            <person name="Slot J.C."/>
            <person name="Ahrendt S."/>
            <person name="Moore L.P."/>
            <person name="Eastman K.E."/>
            <person name="Scott K."/>
            <person name="Konkel Z."/>
            <person name="Mondo S.J."/>
            <person name="Kuo A."/>
            <person name="Hayes R.D."/>
            <person name="Haridas S."/>
            <person name="Andreopoulos B."/>
            <person name="Riley R."/>
            <person name="LaButti K."/>
            <person name="Pangilinan J."/>
            <person name="Lipzen A."/>
            <person name="Amirebrahimi M."/>
            <person name="Yan J."/>
            <person name="Adam C."/>
            <person name="Keymanesh K."/>
            <person name="Ng V."/>
            <person name="Louie K."/>
            <person name="Northen T."/>
            <person name="Drula E."/>
            <person name="Henrissat B."/>
            <person name="Hsieh H.M."/>
            <person name="Youens-Clark K."/>
            <person name="Lutzoni F."/>
            <person name="Miadlikowska J."/>
            <person name="Eastwood D.C."/>
            <person name="Hamelin R.C."/>
            <person name="Grigoriev I.V."/>
            <person name="U'Ren J.M."/>
        </authorList>
    </citation>
    <scope>NUCLEOTIDE SEQUENCE [LARGE SCALE GENOMIC DNA]</scope>
    <source>
        <strain evidence="1 2">CBS 119005</strain>
    </source>
</reference>
<comment type="caution">
    <text evidence="1">The sequence shown here is derived from an EMBL/GenBank/DDBJ whole genome shotgun (WGS) entry which is preliminary data.</text>
</comment>
<dbReference type="EMBL" id="MU393674">
    <property type="protein sequence ID" value="KAI4858912.1"/>
    <property type="molecule type" value="Genomic_DNA"/>
</dbReference>
<evidence type="ECO:0000313" key="1">
    <source>
        <dbReference type="EMBL" id="KAI4858912.1"/>
    </source>
</evidence>